<evidence type="ECO:0000313" key="2">
    <source>
        <dbReference type="Proteomes" id="UP001732700"/>
    </source>
</evidence>
<protein>
    <submittedName>
        <fullName evidence="1">Uncharacterized protein</fullName>
    </submittedName>
</protein>
<evidence type="ECO:0000313" key="1">
    <source>
        <dbReference type="EnsemblPlants" id="AVESA.00010b.r2.4AG0588020.1.CDS.1"/>
    </source>
</evidence>
<name>A0ACD5W9N3_AVESA</name>
<proteinExistence type="predicted"/>
<reference evidence="1" key="2">
    <citation type="submission" date="2025-09" db="UniProtKB">
        <authorList>
            <consortium name="EnsemblPlants"/>
        </authorList>
    </citation>
    <scope>IDENTIFICATION</scope>
</reference>
<reference evidence="1" key="1">
    <citation type="submission" date="2021-05" db="EMBL/GenBank/DDBJ databases">
        <authorList>
            <person name="Scholz U."/>
            <person name="Mascher M."/>
            <person name="Fiebig A."/>
        </authorList>
    </citation>
    <scope>NUCLEOTIDE SEQUENCE [LARGE SCALE GENOMIC DNA]</scope>
</reference>
<organism evidence="1 2">
    <name type="scientific">Avena sativa</name>
    <name type="common">Oat</name>
    <dbReference type="NCBI Taxonomy" id="4498"/>
    <lineage>
        <taxon>Eukaryota</taxon>
        <taxon>Viridiplantae</taxon>
        <taxon>Streptophyta</taxon>
        <taxon>Embryophyta</taxon>
        <taxon>Tracheophyta</taxon>
        <taxon>Spermatophyta</taxon>
        <taxon>Magnoliopsida</taxon>
        <taxon>Liliopsida</taxon>
        <taxon>Poales</taxon>
        <taxon>Poaceae</taxon>
        <taxon>BOP clade</taxon>
        <taxon>Pooideae</taxon>
        <taxon>Poodae</taxon>
        <taxon>Poeae</taxon>
        <taxon>Poeae Chloroplast Group 1 (Aveneae type)</taxon>
        <taxon>Aveninae</taxon>
        <taxon>Avena</taxon>
    </lineage>
</organism>
<keyword evidence="2" id="KW-1185">Reference proteome</keyword>
<dbReference type="Proteomes" id="UP001732700">
    <property type="component" value="Chromosome 4A"/>
</dbReference>
<accession>A0ACD5W9N3</accession>
<sequence>MAPDTYNLALPRIRRLVRSSIRLAYHCACDHSAVLGAAIVLLFLHGLCPSLFAFLLSSSPVIVLTAILLGALLSYGEATAPLDGEETPEEHEIFSIKPSICISDCLIREVQNVAVKDQLEKRTETHSHSGEVYVRETASDDDLTRDAPCEEKNVAYVASDAAVLSGEEYVEEERTPTDNLQATHCEEKHVTFLDGDTVPSVEPCNSTKINATLEREEDAKEIDEKPELQQLESTCTGSCNSGVHSQYQFGEFMRSCWQPIMRPDPPCSDFESDLSDDSSSADASMTDIIPMLEELHSMINSGAGQLSLASRDNLSSSSDDNEEDLEEEEEEEEEEDVSSDDEEGAEWEQDSRNNLKDVAHLNCSDMEQNIKMENLMELQRAKNILKFELDMRSIDLQAADTTRKMKDASSFHIQVPSISTPRHNPLEAPRNLEETIDLPPIPGSAPSLYLPRRNLFDLPFEQVVHHRSRLQESWTPRSRSRSAQNMKHRNSYGQHRSTYLQHENGVRMDDAEISDNHSDRDTEQEGNNGKLFGSLEAHLGEEMKLLSAAISDVGMLGEVNNGTDEDNKTNNVRDDTSSLQGVDHYEPRFMETDTMSEVNSLFKCRMQEVLVQSISERSVCQPLEVKPEDIPSVSLSSDSWMHDSEATSVEELNFQFGRLNEEALICAPSQFNGQADSIQDRSSDALRAVDEQSAELPTELDACRELSTAGDQNTVNISERNELPVLEISSIEEMDPRFEQLGEEAQLSNGRSKINMPQDILRALELDPVEVNSRSRIINAETL</sequence>
<dbReference type="EnsemblPlants" id="AVESA.00010b.r2.4AG0588020.1">
    <property type="protein sequence ID" value="AVESA.00010b.r2.4AG0588020.1.CDS.1"/>
    <property type="gene ID" value="AVESA.00010b.r2.4AG0588020"/>
</dbReference>